<name>A0ABU2T5E9_9ACTN</name>
<feature type="domain" description="A-factor biosynthesis hotdog" evidence="1">
    <location>
        <begin position="221"/>
        <end position="250"/>
    </location>
</feature>
<dbReference type="EMBL" id="JAVRFE010000012">
    <property type="protein sequence ID" value="MDT0456322.1"/>
    <property type="molecule type" value="Genomic_DNA"/>
</dbReference>
<comment type="caution">
    <text evidence="2">The sequence shown here is derived from an EMBL/GenBank/DDBJ whole genome shotgun (WGS) entry which is preliminary data.</text>
</comment>
<dbReference type="NCBIfam" id="NF041195">
    <property type="entry name" value="ScbA_BarX_GamBu"/>
    <property type="match status" value="1"/>
</dbReference>
<accession>A0ABU2T5E9</accession>
<dbReference type="InterPro" id="IPR047757">
    <property type="entry name" value="AfsA-like"/>
</dbReference>
<dbReference type="InterPro" id="IPR005509">
    <property type="entry name" value="AfsA_hotdog_dom"/>
</dbReference>
<organism evidence="2 3">
    <name type="scientific">Streptomyces mooreae</name>
    <dbReference type="NCBI Taxonomy" id="3075523"/>
    <lineage>
        <taxon>Bacteria</taxon>
        <taxon>Bacillati</taxon>
        <taxon>Actinomycetota</taxon>
        <taxon>Actinomycetes</taxon>
        <taxon>Kitasatosporales</taxon>
        <taxon>Streptomycetaceae</taxon>
        <taxon>Streptomyces</taxon>
    </lineage>
</organism>
<reference evidence="2" key="1">
    <citation type="submission" date="2024-05" db="EMBL/GenBank/DDBJ databases">
        <title>30 novel species of actinomycetes from the DSMZ collection.</title>
        <authorList>
            <person name="Nouioui I."/>
        </authorList>
    </citation>
    <scope>NUCLEOTIDE SEQUENCE</scope>
    <source>
        <strain evidence="2">DSM 41527</strain>
    </source>
</reference>
<proteinExistence type="predicted"/>
<sequence>MSTPTGSIAGKSEPLSWSRTVERELVHRTSVAEVLLTDVQPTDTAHVFRAAASWPRAHPTFPRDGSQRHSPLILVETLRQLGLCIPLRFYAVPRACHAVITDLYFQLRPADEAPARAGATEITCCARVSAVRHTPDKAVVGLRLNVTFAACGVTFGSGGGGVRFLDGARFTALRAGRAAHALPVRPADRHIRPPAARLTVNHPHDAVLALDEEGLLVSPADPLHPFFFDHATDHVPGMVLLEAARQAASYHSGGRLSRPRFGWLKPARFTELAPPARVLCTRRRSTCAFRFLQGGAETAYGTLGYQ</sequence>
<gene>
    <name evidence="2" type="ORF">RM550_11290</name>
</gene>
<evidence type="ECO:0000313" key="2">
    <source>
        <dbReference type="EMBL" id="MDT0456322.1"/>
    </source>
</evidence>
<keyword evidence="3" id="KW-1185">Reference proteome</keyword>
<evidence type="ECO:0000259" key="1">
    <source>
        <dbReference type="Pfam" id="PF03756"/>
    </source>
</evidence>
<protein>
    <submittedName>
        <fullName evidence="2">ScbA/BarX family gamma-butyrolactone biosynthesis protein</fullName>
    </submittedName>
</protein>
<dbReference type="RefSeq" id="WP_311623544.1">
    <property type="nucleotide sequence ID" value="NZ_JAVRFE010000012.1"/>
</dbReference>
<dbReference type="Pfam" id="PF03756">
    <property type="entry name" value="AfsA"/>
    <property type="match status" value="2"/>
</dbReference>
<evidence type="ECO:0000313" key="3">
    <source>
        <dbReference type="Proteomes" id="UP001180551"/>
    </source>
</evidence>
<dbReference type="Proteomes" id="UP001180551">
    <property type="component" value="Unassembled WGS sequence"/>
</dbReference>
<feature type="domain" description="A-factor biosynthesis hotdog" evidence="1">
    <location>
        <begin position="25"/>
        <end position="148"/>
    </location>
</feature>